<sequence>MSTYTMDAVFVLGNVNCETVDLSIVPFYVKGNLVARKSLRGSAYDDGGDGQEGKRHVVVGATVSSPKVRTWYFSLGHVTFAQDSAKEVLVETEHEMSDGPCFGDKDC</sequence>
<keyword evidence="2" id="KW-1185">Reference proteome</keyword>
<gene>
    <name evidence="1" type="ORF">F2P45_31100</name>
</gene>
<dbReference type="Proteomes" id="UP000609726">
    <property type="component" value="Unassembled WGS sequence"/>
</dbReference>
<dbReference type="RefSeq" id="WP_223164866.1">
    <property type="nucleotide sequence ID" value="NZ_WHJH01000072.1"/>
</dbReference>
<name>A0ABX0P294_9BURK</name>
<dbReference type="EMBL" id="WHJH01000072">
    <property type="protein sequence ID" value="NHZ93423.1"/>
    <property type="molecule type" value="Genomic_DNA"/>
</dbReference>
<protein>
    <submittedName>
        <fullName evidence="1">Uncharacterized protein</fullName>
    </submittedName>
</protein>
<reference evidence="1 2" key="1">
    <citation type="submission" date="2019-10" db="EMBL/GenBank/DDBJ databases">
        <title>Taxonomy of Antarctic Massilia spp.: description of Massilia rubra sp. nov., Massilia aquatica sp. nov., Massilia mucilaginosa sp. nov., Massilia frigida sp. nov. isolated from streams, lakes and regoliths.</title>
        <authorList>
            <person name="Holochova P."/>
            <person name="Sedlacek I."/>
            <person name="Kralova S."/>
            <person name="Maslanova I."/>
            <person name="Busse H.-J."/>
            <person name="Stankova E."/>
            <person name="Vrbovska V."/>
            <person name="Kovarovic V."/>
            <person name="Bartak M."/>
            <person name="Svec P."/>
            <person name="Pantucek R."/>
        </authorList>
    </citation>
    <scope>NUCLEOTIDE SEQUENCE [LARGE SCALE GENOMIC DNA]</scope>
    <source>
        <strain evidence="1 2">CCM 8733</strain>
    </source>
</reference>
<accession>A0ABX0P294</accession>
<organism evidence="1 2">
    <name type="scientific">Massilia mucilaginosa</name>
    <dbReference type="NCBI Taxonomy" id="2609282"/>
    <lineage>
        <taxon>Bacteria</taxon>
        <taxon>Pseudomonadati</taxon>
        <taxon>Pseudomonadota</taxon>
        <taxon>Betaproteobacteria</taxon>
        <taxon>Burkholderiales</taxon>
        <taxon>Oxalobacteraceae</taxon>
        <taxon>Telluria group</taxon>
        <taxon>Massilia</taxon>
    </lineage>
</organism>
<comment type="caution">
    <text evidence="1">The sequence shown here is derived from an EMBL/GenBank/DDBJ whole genome shotgun (WGS) entry which is preliminary data.</text>
</comment>
<evidence type="ECO:0000313" key="2">
    <source>
        <dbReference type="Proteomes" id="UP000609726"/>
    </source>
</evidence>
<evidence type="ECO:0000313" key="1">
    <source>
        <dbReference type="EMBL" id="NHZ93423.1"/>
    </source>
</evidence>
<proteinExistence type="predicted"/>